<dbReference type="Gene3D" id="3.30.479.30">
    <property type="entry name" value="Band 7 domain"/>
    <property type="match status" value="1"/>
</dbReference>
<comment type="caution">
    <text evidence="4">The sequence shown here is derived from an EMBL/GenBank/DDBJ whole genome shotgun (WGS) entry which is preliminary data.</text>
</comment>
<dbReference type="AlphaFoldDB" id="A0A934SUC1"/>
<organism evidence="4 5">
    <name type="scientific">Noviherbaspirillum pedocola</name>
    <dbReference type="NCBI Taxonomy" id="2801341"/>
    <lineage>
        <taxon>Bacteria</taxon>
        <taxon>Pseudomonadati</taxon>
        <taxon>Pseudomonadota</taxon>
        <taxon>Betaproteobacteria</taxon>
        <taxon>Burkholderiales</taxon>
        <taxon>Oxalobacteraceae</taxon>
        <taxon>Noviherbaspirillum</taxon>
    </lineage>
</organism>
<dbReference type="InterPro" id="IPR043202">
    <property type="entry name" value="Band-7_stomatin-like"/>
</dbReference>
<comment type="similarity">
    <text evidence="2">Belongs to the band 7/mec-2 family.</text>
</comment>
<dbReference type="SUPFAM" id="SSF117892">
    <property type="entry name" value="Band 7/SPFH domain"/>
    <property type="match status" value="1"/>
</dbReference>
<reference evidence="4" key="1">
    <citation type="submission" date="2021-01" db="EMBL/GenBank/DDBJ databases">
        <title>Genome sequence of strain Noviherbaspirillum sp. DKR-6.</title>
        <authorList>
            <person name="Chaudhary D.K."/>
        </authorList>
    </citation>
    <scope>NUCLEOTIDE SEQUENCE</scope>
    <source>
        <strain evidence="4">DKR-6</strain>
    </source>
</reference>
<name>A0A934SUC1_9BURK</name>
<accession>A0A934SUC1</accession>
<evidence type="ECO:0000259" key="3">
    <source>
        <dbReference type="SMART" id="SM00244"/>
    </source>
</evidence>
<sequence>MPDPRLPVALIVLVAAGVLSIRIFREYERGVVFTLGRYSRVAGPGLVLLIPFIQQVVRVDLRTIVLEVPTQDVISRDNVSVKVSAVVYFRVLDAKRAVLEVMDYLNATSQLAQTTLRSVLGKHQLDDMLSAREQMNADIQRAIAARTGSWGIEISGVELKQVDLTESMVRAIARQAEAERERRAKVIHAEGELQASAQLAEAAARLAEAPQAILLRYLETLTVIGADKNTTVVFPLPMDVLGPLVQSWKGAPSRDSGPRVGE</sequence>
<comment type="subcellular location">
    <subcellularLocation>
        <location evidence="1">Membrane</location>
        <topology evidence="1">Single-pass membrane protein</topology>
    </subcellularLocation>
</comment>
<dbReference type="CDD" id="cd08826">
    <property type="entry name" value="SPFH_eoslipins_u1"/>
    <property type="match status" value="1"/>
</dbReference>
<evidence type="ECO:0000313" key="5">
    <source>
        <dbReference type="Proteomes" id="UP000622890"/>
    </source>
</evidence>
<dbReference type="RefSeq" id="WP_200592388.1">
    <property type="nucleotide sequence ID" value="NZ_JAEPBG010000005.1"/>
</dbReference>
<dbReference type="Gene3D" id="6.10.250.2090">
    <property type="match status" value="1"/>
</dbReference>
<dbReference type="SMART" id="SM00244">
    <property type="entry name" value="PHB"/>
    <property type="match status" value="1"/>
</dbReference>
<gene>
    <name evidence="4" type="ORF">JJB74_13360</name>
</gene>
<keyword evidence="5" id="KW-1185">Reference proteome</keyword>
<protein>
    <submittedName>
        <fullName evidence="4">Slipin family protein</fullName>
    </submittedName>
</protein>
<evidence type="ECO:0000256" key="2">
    <source>
        <dbReference type="ARBA" id="ARBA00008164"/>
    </source>
</evidence>
<dbReference type="EMBL" id="JAEPBG010000005">
    <property type="protein sequence ID" value="MBK4735605.1"/>
    <property type="molecule type" value="Genomic_DNA"/>
</dbReference>
<dbReference type="InterPro" id="IPR001972">
    <property type="entry name" value="Stomatin_HflK_fam"/>
</dbReference>
<dbReference type="PANTHER" id="PTHR10264">
    <property type="entry name" value="BAND 7 PROTEIN-RELATED"/>
    <property type="match status" value="1"/>
</dbReference>
<dbReference type="InterPro" id="IPR001107">
    <property type="entry name" value="Band_7"/>
</dbReference>
<dbReference type="Pfam" id="PF01145">
    <property type="entry name" value="Band_7"/>
    <property type="match status" value="1"/>
</dbReference>
<dbReference type="GO" id="GO:0098552">
    <property type="term" value="C:side of membrane"/>
    <property type="evidence" value="ECO:0007669"/>
    <property type="project" value="UniProtKB-ARBA"/>
</dbReference>
<dbReference type="Proteomes" id="UP000622890">
    <property type="component" value="Unassembled WGS sequence"/>
</dbReference>
<evidence type="ECO:0000313" key="4">
    <source>
        <dbReference type="EMBL" id="MBK4735605.1"/>
    </source>
</evidence>
<dbReference type="PANTHER" id="PTHR10264:SF19">
    <property type="entry name" value="AT06885P-RELATED"/>
    <property type="match status" value="1"/>
</dbReference>
<evidence type="ECO:0000256" key="1">
    <source>
        <dbReference type="ARBA" id="ARBA00004167"/>
    </source>
</evidence>
<dbReference type="InterPro" id="IPR036013">
    <property type="entry name" value="Band_7/SPFH_dom_sf"/>
</dbReference>
<proteinExistence type="inferred from homology"/>
<dbReference type="GO" id="GO:0005886">
    <property type="term" value="C:plasma membrane"/>
    <property type="evidence" value="ECO:0007669"/>
    <property type="project" value="InterPro"/>
</dbReference>
<dbReference type="PRINTS" id="PR00721">
    <property type="entry name" value="STOMATIN"/>
</dbReference>
<feature type="domain" description="Band 7" evidence="3">
    <location>
        <begin position="19"/>
        <end position="176"/>
    </location>
</feature>
<dbReference type="FunFam" id="3.30.479.30:FF:000004">
    <property type="entry name" value="Putative membrane protease family, stomatin"/>
    <property type="match status" value="1"/>
</dbReference>